<gene>
    <name evidence="1" type="ORF">ACFFNY_27930</name>
</gene>
<evidence type="ECO:0000313" key="2">
    <source>
        <dbReference type="Proteomes" id="UP001589619"/>
    </source>
</evidence>
<dbReference type="RefSeq" id="WP_344908378.1">
    <property type="nucleotide sequence ID" value="NZ_BAAAYO010000006.1"/>
</dbReference>
<reference evidence="1 2" key="1">
    <citation type="submission" date="2024-09" db="EMBL/GenBank/DDBJ databases">
        <authorList>
            <person name="Sun Q."/>
            <person name="Mori K."/>
        </authorList>
    </citation>
    <scope>NUCLEOTIDE SEQUENCE [LARGE SCALE GENOMIC DNA]</scope>
    <source>
        <strain evidence="1 2">JCM 12520</strain>
    </source>
</reference>
<comment type="caution">
    <text evidence="1">The sequence shown here is derived from an EMBL/GenBank/DDBJ whole genome shotgun (WGS) entry which is preliminary data.</text>
</comment>
<dbReference type="EMBL" id="JBHMAG010000018">
    <property type="protein sequence ID" value="MFB9755424.1"/>
    <property type="molecule type" value="Genomic_DNA"/>
</dbReference>
<protein>
    <submittedName>
        <fullName evidence="1">WYL domain-containing protein</fullName>
    </submittedName>
</protein>
<proteinExistence type="predicted"/>
<evidence type="ECO:0000313" key="1">
    <source>
        <dbReference type="EMBL" id="MFB9755424.1"/>
    </source>
</evidence>
<dbReference type="Proteomes" id="UP001589619">
    <property type="component" value="Unassembled WGS sequence"/>
</dbReference>
<accession>A0ABV5W4D4</accession>
<sequence length="67" mass="7656">MADMERYVGRTVDLVYIDKQGRITRRTVIVRGIRGETVRAFCCEKRAPRLFAADRILAVFPAGRRTG</sequence>
<keyword evidence="2" id="KW-1185">Reference proteome</keyword>
<organism evidence="1 2">
    <name type="scientific">Paenibacillus hodogayensis</name>
    <dbReference type="NCBI Taxonomy" id="279208"/>
    <lineage>
        <taxon>Bacteria</taxon>
        <taxon>Bacillati</taxon>
        <taxon>Bacillota</taxon>
        <taxon>Bacilli</taxon>
        <taxon>Bacillales</taxon>
        <taxon>Paenibacillaceae</taxon>
        <taxon>Paenibacillus</taxon>
    </lineage>
</organism>
<name>A0ABV5W4D4_9BACL</name>